<evidence type="ECO:0000313" key="2">
    <source>
        <dbReference type="EMBL" id="PSB21995.1"/>
    </source>
</evidence>
<organism evidence="2 3">
    <name type="scientific">Phormidesmis priestleyi ULC007</name>
    <dbReference type="NCBI Taxonomy" id="1920490"/>
    <lineage>
        <taxon>Bacteria</taxon>
        <taxon>Bacillati</taxon>
        <taxon>Cyanobacteriota</taxon>
        <taxon>Cyanophyceae</taxon>
        <taxon>Leptolyngbyales</taxon>
        <taxon>Leptolyngbyaceae</taxon>
        <taxon>Phormidesmis</taxon>
    </lineage>
</organism>
<dbReference type="Proteomes" id="UP000238634">
    <property type="component" value="Unassembled WGS sequence"/>
</dbReference>
<dbReference type="EMBL" id="PVWG01000001">
    <property type="protein sequence ID" value="PSB21995.1"/>
    <property type="molecule type" value="Genomic_DNA"/>
</dbReference>
<reference evidence="2 3" key="2">
    <citation type="submission" date="2018-03" db="EMBL/GenBank/DDBJ databases">
        <title>The ancient ancestry and fast evolution of plastids.</title>
        <authorList>
            <person name="Moore K.R."/>
            <person name="Magnabosco C."/>
            <person name="Momper L."/>
            <person name="Gold D.A."/>
            <person name="Bosak T."/>
            <person name="Fournier G.P."/>
        </authorList>
    </citation>
    <scope>NUCLEOTIDE SEQUENCE [LARGE SCALE GENOMIC DNA]</scope>
    <source>
        <strain evidence="2 3">ULC007</strain>
    </source>
</reference>
<dbReference type="InterPro" id="IPR005184">
    <property type="entry name" value="DUF306_Meta_HslJ"/>
</dbReference>
<dbReference type="AlphaFoldDB" id="A0A2T1DNG8"/>
<dbReference type="InterPro" id="IPR053147">
    <property type="entry name" value="Hsp_HslJ-like"/>
</dbReference>
<sequence>MNYKSSSQQLTGCIVTLTIGLVGVTAANSAIAYPVSGKPLLMAQSASSIAGSWRLVIMAEPTSPGVVPQATKLTADFSGNSSEPGKANHLTGSGGCNRFMGSYQIKGNHLSIGTLASTRKACEESILNQEFRYLKALEGAQRYEVDSQGQLTIFYQTGQESGVLRFTSQTVRELW</sequence>
<dbReference type="RefSeq" id="WP_073069017.1">
    <property type="nucleotide sequence ID" value="NZ_MPPI01000001.1"/>
</dbReference>
<reference evidence="2 3" key="1">
    <citation type="submission" date="2018-02" db="EMBL/GenBank/DDBJ databases">
        <authorList>
            <person name="Cohen D.B."/>
            <person name="Kent A.D."/>
        </authorList>
    </citation>
    <scope>NUCLEOTIDE SEQUENCE [LARGE SCALE GENOMIC DNA]</scope>
    <source>
        <strain evidence="2 3">ULC007</strain>
    </source>
</reference>
<evidence type="ECO:0000313" key="3">
    <source>
        <dbReference type="Proteomes" id="UP000238634"/>
    </source>
</evidence>
<dbReference type="OrthoDB" id="459863at2"/>
<dbReference type="STRING" id="1920490.GCA_001895925_00717"/>
<dbReference type="PANTHER" id="PTHR35535:SF1">
    <property type="entry name" value="HEAT SHOCK PROTEIN HSLJ"/>
    <property type="match status" value="1"/>
</dbReference>
<dbReference type="Gene3D" id="2.40.128.270">
    <property type="match status" value="1"/>
</dbReference>
<keyword evidence="3" id="KW-1185">Reference proteome</keyword>
<comment type="caution">
    <text evidence="2">The sequence shown here is derived from an EMBL/GenBank/DDBJ whole genome shotgun (WGS) entry which is preliminary data.</text>
</comment>
<gene>
    <name evidence="2" type="ORF">C7B65_00840</name>
</gene>
<proteinExistence type="predicted"/>
<evidence type="ECO:0000259" key="1">
    <source>
        <dbReference type="Pfam" id="PF03724"/>
    </source>
</evidence>
<dbReference type="PANTHER" id="PTHR35535">
    <property type="entry name" value="HEAT SHOCK PROTEIN HSLJ"/>
    <property type="match status" value="1"/>
</dbReference>
<feature type="domain" description="DUF306" evidence="1">
    <location>
        <begin position="51"/>
        <end position="160"/>
    </location>
</feature>
<protein>
    <submittedName>
        <fullName evidence="2">META domain-containing protein</fullName>
    </submittedName>
</protein>
<accession>A0A2T1DNG8</accession>
<name>A0A2T1DNG8_9CYAN</name>
<dbReference type="Pfam" id="PF03724">
    <property type="entry name" value="META"/>
    <property type="match status" value="1"/>
</dbReference>
<dbReference type="InterPro" id="IPR038670">
    <property type="entry name" value="HslJ-like_sf"/>
</dbReference>